<dbReference type="GO" id="GO:0005829">
    <property type="term" value="C:cytosol"/>
    <property type="evidence" value="ECO:0007669"/>
    <property type="project" value="TreeGrafter"/>
</dbReference>
<dbReference type="GO" id="GO:0006355">
    <property type="term" value="P:regulation of DNA-templated transcription"/>
    <property type="evidence" value="ECO:0007669"/>
    <property type="project" value="TreeGrafter"/>
</dbReference>
<reference evidence="6 7" key="1">
    <citation type="submission" date="2018-07" db="EMBL/GenBank/DDBJ databases">
        <title>Dyella monticola sp. nov. and Dyella psychrodurans sp. nov. isolated from monsoon evergreen broad-leaved forest soil of Dinghu Mountain, China.</title>
        <authorList>
            <person name="Gao Z."/>
            <person name="Qiu L."/>
        </authorList>
    </citation>
    <scope>NUCLEOTIDE SEQUENCE [LARGE SCALE GENOMIC DNA]</scope>
    <source>
        <strain evidence="6 7">4G-K06</strain>
    </source>
</reference>
<gene>
    <name evidence="6" type="ORF">DWU98_15675</name>
</gene>
<dbReference type="OrthoDB" id="582170at2"/>
<keyword evidence="2" id="KW-0902">Two-component regulatory system</keyword>
<dbReference type="GO" id="GO:0000976">
    <property type="term" value="F:transcription cis-regulatory region binding"/>
    <property type="evidence" value="ECO:0007669"/>
    <property type="project" value="TreeGrafter"/>
</dbReference>
<dbReference type="PANTHER" id="PTHR48111">
    <property type="entry name" value="REGULATOR OF RPOS"/>
    <property type="match status" value="1"/>
</dbReference>
<dbReference type="PANTHER" id="PTHR48111:SF40">
    <property type="entry name" value="PHOSPHATE REGULON TRANSCRIPTIONAL REGULATORY PROTEIN PHOB"/>
    <property type="match status" value="1"/>
</dbReference>
<dbReference type="Proteomes" id="UP000254258">
    <property type="component" value="Unassembled WGS sequence"/>
</dbReference>
<keyword evidence="3" id="KW-0238">DNA-binding</keyword>
<feature type="modified residue" description="4-aspartylphosphate" evidence="4">
    <location>
        <position position="61"/>
    </location>
</feature>
<evidence type="ECO:0000259" key="5">
    <source>
        <dbReference type="PROSITE" id="PS50110"/>
    </source>
</evidence>
<evidence type="ECO:0000256" key="3">
    <source>
        <dbReference type="ARBA" id="ARBA00023125"/>
    </source>
</evidence>
<evidence type="ECO:0000256" key="4">
    <source>
        <dbReference type="PROSITE-ProRule" id="PRU00169"/>
    </source>
</evidence>
<dbReference type="GO" id="GO:0000156">
    <property type="term" value="F:phosphorelay response regulator activity"/>
    <property type="evidence" value="ECO:0007669"/>
    <property type="project" value="TreeGrafter"/>
</dbReference>
<keyword evidence="7" id="KW-1185">Reference proteome</keyword>
<dbReference type="InterPro" id="IPR011006">
    <property type="entry name" value="CheY-like_superfamily"/>
</dbReference>
<evidence type="ECO:0000313" key="6">
    <source>
        <dbReference type="EMBL" id="RDS79880.1"/>
    </source>
</evidence>
<accession>A0A370WUV5</accession>
<dbReference type="AlphaFoldDB" id="A0A370WUV5"/>
<name>A0A370WUV5_9GAMM</name>
<proteinExistence type="predicted"/>
<sequence>MATKKLTGKVVLLVEDDYLVADALRAALEEEGMQVAGPYPSISSATRALDNEERIDAALLDVHLNNERVFPLADRLVDEGIPAIFVTGYGSETFPERFADLPRLSKPVHYKELFACIAELISSNAKQKGHAEKE</sequence>
<organism evidence="6 7">
    <name type="scientific">Dyella monticola</name>
    <dbReference type="NCBI Taxonomy" id="1927958"/>
    <lineage>
        <taxon>Bacteria</taxon>
        <taxon>Pseudomonadati</taxon>
        <taxon>Pseudomonadota</taxon>
        <taxon>Gammaproteobacteria</taxon>
        <taxon>Lysobacterales</taxon>
        <taxon>Rhodanobacteraceae</taxon>
        <taxon>Dyella</taxon>
    </lineage>
</organism>
<protein>
    <submittedName>
        <fullName evidence="6">Response regulator</fullName>
    </submittedName>
</protein>
<dbReference type="RefSeq" id="WP_115496512.1">
    <property type="nucleotide sequence ID" value="NZ_QRBE01000010.1"/>
</dbReference>
<dbReference type="SMART" id="SM00448">
    <property type="entry name" value="REC"/>
    <property type="match status" value="1"/>
</dbReference>
<dbReference type="GO" id="GO:0032993">
    <property type="term" value="C:protein-DNA complex"/>
    <property type="evidence" value="ECO:0007669"/>
    <property type="project" value="TreeGrafter"/>
</dbReference>
<feature type="domain" description="Response regulatory" evidence="5">
    <location>
        <begin position="10"/>
        <end position="121"/>
    </location>
</feature>
<dbReference type="PROSITE" id="PS50110">
    <property type="entry name" value="RESPONSE_REGULATORY"/>
    <property type="match status" value="1"/>
</dbReference>
<dbReference type="SUPFAM" id="SSF52172">
    <property type="entry name" value="CheY-like"/>
    <property type="match status" value="1"/>
</dbReference>
<evidence type="ECO:0000256" key="2">
    <source>
        <dbReference type="ARBA" id="ARBA00023012"/>
    </source>
</evidence>
<keyword evidence="1 4" id="KW-0597">Phosphoprotein</keyword>
<evidence type="ECO:0000313" key="7">
    <source>
        <dbReference type="Proteomes" id="UP000254258"/>
    </source>
</evidence>
<dbReference type="Pfam" id="PF00072">
    <property type="entry name" value="Response_reg"/>
    <property type="match status" value="1"/>
</dbReference>
<dbReference type="EMBL" id="QRBE01000010">
    <property type="protein sequence ID" value="RDS79880.1"/>
    <property type="molecule type" value="Genomic_DNA"/>
</dbReference>
<dbReference type="InterPro" id="IPR039420">
    <property type="entry name" value="WalR-like"/>
</dbReference>
<dbReference type="Gene3D" id="3.40.50.2300">
    <property type="match status" value="1"/>
</dbReference>
<comment type="caution">
    <text evidence="6">The sequence shown here is derived from an EMBL/GenBank/DDBJ whole genome shotgun (WGS) entry which is preliminary data.</text>
</comment>
<evidence type="ECO:0000256" key="1">
    <source>
        <dbReference type="ARBA" id="ARBA00022553"/>
    </source>
</evidence>
<dbReference type="InterPro" id="IPR001789">
    <property type="entry name" value="Sig_transdc_resp-reg_receiver"/>
</dbReference>